<evidence type="ECO:0000313" key="4">
    <source>
        <dbReference type="Proteomes" id="UP000664859"/>
    </source>
</evidence>
<accession>A0A836CN06</accession>
<dbReference type="EMBL" id="JAFCMP010000022">
    <property type="protein sequence ID" value="KAG5191243.1"/>
    <property type="molecule type" value="Genomic_DNA"/>
</dbReference>
<feature type="domain" description="Myb-like" evidence="2">
    <location>
        <begin position="25"/>
        <end position="77"/>
    </location>
</feature>
<feature type="region of interest" description="Disordered" evidence="1">
    <location>
        <begin position="81"/>
        <end position="108"/>
    </location>
</feature>
<protein>
    <recommendedName>
        <fullName evidence="2">Myb-like domain-containing protein</fullName>
    </recommendedName>
</protein>
<dbReference type="OrthoDB" id="10327928at2759"/>
<proteinExistence type="predicted"/>
<evidence type="ECO:0000259" key="2">
    <source>
        <dbReference type="PROSITE" id="PS50090"/>
    </source>
</evidence>
<evidence type="ECO:0000256" key="1">
    <source>
        <dbReference type="SAM" id="MobiDB-lite"/>
    </source>
</evidence>
<evidence type="ECO:0000313" key="3">
    <source>
        <dbReference type="EMBL" id="KAG5191243.1"/>
    </source>
</evidence>
<dbReference type="Proteomes" id="UP000664859">
    <property type="component" value="Unassembled WGS sequence"/>
</dbReference>
<dbReference type="InterPro" id="IPR001005">
    <property type="entry name" value="SANT/Myb"/>
</dbReference>
<gene>
    <name evidence="3" type="ORF">JKP88DRAFT_352414</name>
</gene>
<feature type="compositionally biased region" description="Low complexity" evidence="1">
    <location>
        <begin position="91"/>
        <end position="107"/>
    </location>
</feature>
<name>A0A836CN06_9STRA</name>
<dbReference type="AlphaFoldDB" id="A0A836CN06"/>
<comment type="caution">
    <text evidence="3">The sequence shown here is derived from an EMBL/GenBank/DDBJ whole genome shotgun (WGS) entry which is preliminary data.</text>
</comment>
<organism evidence="3 4">
    <name type="scientific">Tribonema minus</name>
    <dbReference type="NCBI Taxonomy" id="303371"/>
    <lineage>
        <taxon>Eukaryota</taxon>
        <taxon>Sar</taxon>
        <taxon>Stramenopiles</taxon>
        <taxon>Ochrophyta</taxon>
        <taxon>PX clade</taxon>
        <taxon>Xanthophyceae</taxon>
        <taxon>Tribonematales</taxon>
        <taxon>Tribonemataceae</taxon>
        <taxon>Tribonema</taxon>
    </lineage>
</organism>
<keyword evidence="4" id="KW-1185">Reference proteome</keyword>
<reference evidence="3" key="1">
    <citation type="submission" date="2021-02" db="EMBL/GenBank/DDBJ databases">
        <title>First Annotated Genome of the Yellow-green Alga Tribonema minus.</title>
        <authorList>
            <person name="Mahan K.M."/>
        </authorList>
    </citation>
    <scope>NUCLEOTIDE SEQUENCE</scope>
    <source>
        <strain evidence="3">UTEX B ZZ1240</strain>
    </source>
</reference>
<dbReference type="PROSITE" id="PS50090">
    <property type="entry name" value="MYB_LIKE"/>
    <property type="match status" value="1"/>
</dbReference>
<sequence length="228" mass="24366">MDGVATASSVRYRFSEDQHEEADMPWTEFEDWLLQDTFARYAIGSGKHVLWNRMVTEVPELIGRTPQEARRRWLHITGRLTDQRQGGGSGAAAAAAKQRSGSGSSGAPDVETFYLQPPLLHDWEELEDGSFEGSVEGMGGLADGVLVRTRGVDLAGRRVADQYVRTECGAVFELGARRGADDDAATTALAPVASAFAAAAPLLALASAAAVLGATVLTHHVQLEVFVV</sequence>